<feature type="region of interest" description="Disordered" evidence="3">
    <location>
        <begin position="121"/>
        <end position="156"/>
    </location>
</feature>
<dbReference type="PANTHER" id="PTHR37534">
    <property type="entry name" value="TRANSCRIPTIONAL ACTIVATOR PROTEIN UGA3"/>
    <property type="match status" value="1"/>
</dbReference>
<evidence type="ECO:0000256" key="3">
    <source>
        <dbReference type="SAM" id="MobiDB-lite"/>
    </source>
</evidence>
<organism evidence="4 5">
    <name type="scientific">Venustampulla echinocandica</name>
    <dbReference type="NCBI Taxonomy" id="2656787"/>
    <lineage>
        <taxon>Eukaryota</taxon>
        <taxon>Fungi</taxon>
        <taxon>Dikarya</taxon>
        <taxon>Ascomycota</taxon>
        <taxon>Pezizomycotina</taxon>
        <taxon>Leotiomycetes</taxon>
        <taxon>Helotiales</taxon>
        <taxon>Pleuroascaceae</taxon>
        <taxon>Venustampulla</taxon>
    </lineage>
</organism>
<accession>A0A370TPP8</accession>
<evidence type="ECO:0008006" key="6">
    <source>
        <dbReference type="Google" id="ProtNLM"/>
    </source>
</evidence>
<dbReference type="OrthoDB" id="5089701at2759"/>
<evidence type="ECO:0000256" key="1">
    <source>
        <dbReference type="ARBA" id="ARBA00004123"/>
    </source>
</evidence>
<keyword evidence="2" id="KW-0539">Nucleus</keyword>
<comment type="subcellular location">
    <subcellularLocation>
        <location evidence="1">Nucleus</location>
    </subcellularLocation>
</comment>
<dbReference type="STRING" id="2656787.A0A370TPP8"/>
<sequence length="653" mass="72502">MGGFRSRAQAGGRLSQLLDRNPCNLMTEDEVMQSITKIDQSATNPATTTFGPFSVFGLNPSSYSDSATSDTHAGANEAGERSPFQETHYNCDELGSQHQSNSIDYVGGSQSTISDDAFELPNTPFSPGYEAFSDSPDSSTGPTGDPISYPDERDPMGISTQALTESSDKMPFCDDGVDDEGRRVIELLSIISSQPQTIALIPPELDDTALQTPGQANQLTHWSNAPLNGTESWLRNRKLMKLDYGLSTPLGGNPTAAMLIHHYTKHMVHLMQPVFHQGNPFRTIYLPLAIEGSPDLEVARGSDRVYSPGVTVFHSLMSTAATHLLSLRSGEEGLQQLACHHKQRALIALRSALATQSSNYKDLMTAILSLVSADIIDGGTHDHWIHLEAAIRLQASRHYGSLVSRETRQLNIICRMLHLFAQTALPQPEPKPWPGVDHVPTGADFDYSEPSIEFIYGITTSIAGAILKIFRLIQYIAYYKDQVYPQTLMQACETLGDDLSSWTIYSEPFSAIDPAQEHMLKIARAQARAFHSAALIYYYRSIQKCARECLHLEQQTAIAAMNEAEDLKDSFCRDRSSLPAPITWPAFIASCEAVDEDRSQWDKWWSRVQKYQMGNYSRQQSIIHSVWAQLDNSETSMDWREALTAMNLRIIPV</sequence>
<dbReference type="AlphaFoldDB" id="A0A370TPP8"/>
<dbReference type="GO" id="GO:0005634">
    <property type="term" value="C:nucleus"/>
    <property type="evidence" value="ECO:0007669"/>
    <property type="project" value="UniProtKB-SubCell"/>
</dbReference>
<evidence type="ECO:0000256" key="2">
    <source>
        <dbReference type="ARBA" id="ARBA00023242"/>
    </source>
</evidence>
<comment type="caution">
    <text evidence="4">The sequence shown here is derived from an EMBL/GenBank/DDBJ whole genome shotgun (WGS) entry which is preliminary data.</text>
</comment>
<dbReference type="EMBL" id="NPIC01000003">
    <property type="protein sequence ID" value="RDL37495.1"/>
    <property type="molecule type" value="Genomic_DNA"/>
</dbReference>
<dbReference type="PANTHER" id="PTHR37534:SF46">
    <property type="entry name" value="ZN(II)2CYS6 TRANSCRIPTION FACTOR (EUROFUNG)"/>
    <property type="match status" value="1"/>
</dbReference>
<dbReference type="Proteomes" id="UP000254866">
    <property type="component" value="Unassembled WGS sequence"/>
</dbReference>
<keyword evidence="5" id="KW-1185">Reference proteome</keyword>
<proteinExistence type="predicted"/>
<evidence type="ECO:0000313" key="5">
    <source>
        <dbReference type="Proteomes" id="UP000254866"/>
    </source>
</evidence>
<protein>
    <recommendedName>
        <fullName evidence="6">Transcription factor domain-containing protein</fullName>
    </recommendedName>
</protein>
<name>A0A370TPP8_9HELO</name>
<evidence type="ECO:0000313" key="4">
    <source>
        <dbReference type="EMBL" id="RDL37495.1"/>
    </source>
</evidence>
<dbReference type="CDD" id="cd12148">
    <property type="entry name" value="fungal_TF_MHR"/>
    <property type="match status" value="1"/>
</dbReference>
<dbReference type="RefSeq" id="XP_031870151.1">
    <property type="nucleotide sequence ID" value="XM_032013551.1"/>
</dbReference>
<gene>
    <name evidence="4" type="ORF">BP5553_04928</name>
</gene>
<feature type="region of interest" description="Disordered" evidence="3">
    <location>
        <begin position="63"/>
        <end position="82"/>
    </location>
</feature>
<dbReference type="InterPro" id="IPR021858">
    <property type="entry name" value="Fun_TF"/>
</dbReference>
<reference evidence="4 5" key="1">
    <citation type="journal article" date="2018" name="IMA Fungus">
        <title>IMA Genome-F 9: Draft genome sequence of Annulohypoxylon stygium, Aspergillus mulundensis, Berkeleyomyces basicola (syn. Thielaviopsis basicola), Ceratocystis smalleyi, two Cercospora beticola strains, Coleophoma cylindrospora, Fusarium fracticaudum, Phialophora cf. hyalina, and Morchella septimelata.</title>
        <authorList>
            <person name="Wingfield B.D."/>
            <person name="Bills G.F."/>
            <person name="Dong Y."/>
            <person name="Huang W."/>
            <person name="Nel W.J."/>
            <person name="Swalarsk-Parry B.S."/>
            <person name="Vaghefi N."/>
            <person name="Wilken P.M."/>
            <person name="An Z."/>
            <person name="de Beer Z.W."/>
            <person name="De Vos L."/>
            <person name="Chen L."/>
            <person name="Duong T.A."/>
            <person name="Gao Y."/>
            <person name="Hammerbacher A."/>
            <person name="Kikkert J.R."/>
            <person name="Li Y."/>
            <person name="Li H."/>
            <person name="Li K."/>
            <person name="Li Q."/>
            <person name="Liu X."/>
            <person name="Ma X."/>
            <person name="Naidoo K."/>
            <person name="Pethybridge S.J."/>
            <person name="Sun J."/>
            <person name="Steenkamp E.T."/>
            <person name="van der Nest M.A."/>
            <person name="van Wyk S."/>
            <person name="Wingfield M.J."/>
            <person name="Xiong C."/>
            <person name="Yue Q."/>
            <person name="Zhang X."/>
        </authorList>
    </citation>
    <scope>NUCLEOTIDE SEQUENCE [LARGE SCALE GENOMIC DNA]</scope>
    <source>
        <strain evidence="4 5">BP 5553</strain>
    </source>
</reference>
<dbReference type="GeneID" id="43597777"/>
<dbReference type="Pfam" id="PF11951">
    <property type="entry name" value="Fungal_trans_2"/>
    <property type="match status" value="1"/>
</dbReference>